<protein>
    <submittedName>
        <fullName evidence="2">Uncharacterized protein</fullName>
    </submittedName>
</protein>
<feature type="region of interest" description="Disordered" evidence="1">
    <location>
        <begin position="233"/>
        <end position="261"/>
    </location>
</feature>
<dbReference type="Proteomes" id="UP001234989">
    <property type="component" value="Chromosome 12"/>
</dbReference>
<organism evidence="2 3">
    <name type="scientific">Solanum verrucosum</name>
    <dbReference type="NCBI Taxonomy" id="315347"/>
    <lineage>
        <taxon>Eukaryota</taxon>
        <taxon>Viridiplantae</taxon>
        <taxon>Streptophyta</taxon>
        <taxon>Embryophyta</taxon>
        <taxon>Tracheophyta</taxon>
        <taxon>Spermatophyta</taxon>
        <taxon>Magnoliopsida</taxon>
        <taxon>eudicotyledons</taxon>
        <taxon>Gunneridae</taxon>
        <taxon>Pentapetalae</taxon>
        <taxon>asterids</taxon>
        <taxon>lamiids</taxon>
        <taxon>Solanales</taxon>
        <taxon>Solanaceae</taxon>
        <taxon>Solanoideae</taxon>
        <taxon>Solaneae</taxon>
        <taxon>Solanum</taxon>
    </lineage>
</organism>
<evidence type="ECO:0000256" key="1">
    <source>
        <dbReference type="SAM" id="MobiDB-lite"/>
    </source>
</evidence>
<feature type="compositionally biased region" description="Basic and acidic residues" evidence="1">
    <location>
        <begin position="235"/>
        <end position="248"/>
    </location>
</feature>
<gene>
    <name evidence="2" type="ORF">MTR67_051879</name>
</gene>
<feature type="compositionally biased region" description="Pro residues" evidence="1">
    <location>
        <begin position="43"/>
        <end position="52"/>
    </location>
</feature>
<name>A0AAF0V714_SOLVR</name>
<feature type="compositionally biased region" description="Basic and acidic residues" evidence="1">
    <location>
        <begin position="25"/>
        <end position="36"/>
    </location>
</feature>
<accession>A0AAF0V714</accession>
<proteinExistence type="predicted"/>
<keyword evidence="3" id="KW-1185">Reference proteome</keyword>
<dbReference type="AlphaFoldDB" id="A0AAF0V714"/>
<evidence type="ECO:0000313" key="3">
    <source>
        <dbReference type="Proteomes" id="UP001234989"/>
    </source>
</evidence>
<reference evidence="2" key="1">
    <citation type="submission" date="2023-08" db="EMBL/GenBank/DDBJ databases">
        <title>A de novo genome assembly of Solanum verrucosum Schlechtendal, a Mexican diploid species geographically isolated from the other diploid A-genome species in potato relatives.</title>
        <authorList>
            <person name="Hosaka K."/>
        </authorList>
    </citation>
    <scope>NUCLEOTIDE SEQUENCE</scope>
    <source>
        <tissue evidence="2">Young leaves</tissue>
    </source>
</reference>
<dbReference type="EMBL" id="CP133623">
    <property type="protein sequence ID" value="WMV58494.1"/>
    <property type="molecule type" value="Genomic_DNA"/>
</dbReference>
<feature type="region of interest" description="Disordered" evidence="1">
    <location>
        <begin position="1"/>
        <end position="54"/>
    </location>
</feature>
<sequence length="286" mass="32064">MMRPKEGNYGWDDFKGMANTRANSRRGEEGNEEQKVHPQAPHQAPPQDPIDPPVMTNAEIRSAFLILTQALTAQVNREVVAPANPIWGMAAFRGLAHWNFRRSNGHSATRQMDLAITRPSFLRSFRNHPNATLGLGKKEEEISSMRRSIPCKIPIKSTVSSSENQIFIYNPSANAWRPDVTFQHTNLDRVPRFGAYIGLGATFWNTNLDRVPRTDTLTVWVWVPVLSLEGNDQVGGDRDKSAHHRDVPRSSTMSHNAPEHDDAKGWCKTAMNYTKGINAKLIGDSD</sequence>
<evidence type="ECO:0000313" key="2">
    <source>
        <dbReference type="EMBL" id="WMV58494.1"/>
    </source>
</evidence>